<organism evidence="1 2">
    <name type="scientific">Adineta steineri</name>
    <dbReference type="NCBI Taxonomy" id="433720"/>
    <lineage>
        <taxon>Eukaryota</taxon>
        <taxon>Metazoa</taxon>
        <taxon>Spiralia</taxon>
        <taxon>Gnathifera</taxon>
        <taxon>Rotifera</taxon>
        <taxon>Eurotatoria</taxon>
        <taxon>Bdelloidea</taxon>
        <taxon>Adinetida</taxon>
        <taxon>Adinetidae</taxon>
        <taxon>Adineta</taxon>
    </lineage>
</organism>
<evidence type="ECO:0000313" key="2">
    <source>
        <dbReference type="Proteomes" id="UP000663881"/>
    </source>
</evidence>
<accession>A0A819UIV9</accession>
<comment type="caution">
    <text evidence="1">The sequence shown here is derived from an EMBL/GenBank/DDBJ whole genome shotgun (WGS) entry which is preliminary data.</text>
</comment>
<reference evidence="1" key="1">
    <citation type="submission" date="2021-02" db="EMBL/GenBank/DDBJ databases">
        <authorList>
            <person name="Nowell W R."/>
        </authorList>
    </citation>
    <scope>NUCLEOTIDE SEQUENCE</scope>
</reference>
<sequence>TRTSKMRQQSLAPFDIQQSIVPYPSTSFIYRHPLNTDLPPVFFE</sequence>
<protein>
    <submittedName>
        <fullName evidence="1">Uncharacterized protein</fullName>
    </submittedName>
</protein>
<proteinExistence type="predicted"/>
<name>A0A819UIV9_9BILA</name>
<dbReference type="AlphaFoldDB" id="A0A819UIV9"/>
<dbReference type="Proteomes" id="UP000663881">
    <property type="component" value="Unassembled WGS sequence"/>
</dbReference>
<gene>
    <name evidence="1" type="ORF">OKA104_LOCUS35828</name>
</gene>
<dbReference type="EMBL" id="CAJOAY010005331">
    <property type="protein sequence ID" value="CAF4103880.1"/>
    <property type="molecule type" value="Genomic_DNA"/>
</dbReference>
<feature type="non-terminal residue" evidence="1">
    <location>
        <position position="1"/>
    </location>
</feature>
<evidence type="ECO:0000313" key="1">
    <source>
        <dbReference type="EMBL" id="CAF4103880.1"/>
    </source>
</evidence>